<dbReference type="Gene3D" id="3.90.1170.50">
    <property type="entry name" value="Aldehyde oxidase/xanthine dehydrogenase, a/b hammerhead"/>
    <property type="match status" value="1"/>
</dbReference>
<dbReference type="InterPro" id="IPR000674">
    <property type="entry name" value="Ald_Oxase/Xan_DH_a/b"/>
</dbReference>
<dbReference type="Pfam" id="PF01315">
    <property type="entry name" value="Ald_Xan_dh_C"/>
    <property type="match status" value="1"/>
</dbReference>
<dbReference type="InterPro" id="IPR037165">
    <property type="entry name" value="AldOxase/xan_DH_Mopterin-bd_sf"/>
</dbReference>
<sequence length="846" mass="90192">MTEQLDAGLVAGEIMEHPDALSKPYAGGELGRGRRRKEDAKLVTGQTNWTDNITLPGLLHMTVLRSPMAHAKILSVDVSAALEMPGVVAAYSGADLADVMGASMPCAWPVTPDMVSPVHTPLATDEVRYVGDGVAVIVARDRYTAADALEAVAVEYEQLPAVVDMEEAIKEGAPLVHTDKGTNTCFVFDFPGAGADYAETVAAAGEDAVVVRRRFRQQRLLPTPMEPRGVVVAPIAAADEFTMWSTTQIPHILRVMLALTTGIPEHKLRVVAPDVGGGFGAKLNVYAEEILALVVARKLGRPVKWTETRSENYQATTHGRDQIQDIEIACRKDGTLLGLKVELLADMGAYLQLITPGVPVLGAFMFPAIYKMPSYHFTCTGVFTTKTPTDAYRGAGRPEATYAIERIMDELAAELGRDPMELRQQNWIKHEEFPFEMIAGLTYDSGNYEAATDKAMEMFEYDDLRAEQQRLRKEGAPVQLGIGISTFTEMCGLAPSRVLGSLSYGAGGWESASVRMLPTGKVEVVSGATPHGQGHHTAWSQIVADSLGVPFEDVELVAGDTKSSPKGMDTYGSRSLVVGGVAIHKATGKVLEKAKRVAAHLLEASEDDLDFAKGTFSVKGSPEAKLTIQEVALATFAAHNLPDGMEPSLDSDYVYDPENFSYPHGTHLCAVEIDTETGFTKIRKYVCVDDVGKIVNPVIVEGQIHGGLAQGIAQALYEEAVYDAEGNLTTGSLVDYLVPAAPDLPHFDTGRTETPSTSNPLGVKGVGEAGTIASTPAVVNAVVDALRPFGVNDIDMPATPERVWRAINGSDRERAAAGTVSYGGTSTGSTGGAASSDTIESNGSVA</sequence>
<accession>A0A6J4LE03</accession>
<dbReference type="Gene3D" id="3.30.365.10">
    <property type="entry name" value="Aldehyde oxidase/xanthine dehydrogenase, molybdopterin binding domain"/>
    <property type="match status" value="4"/>
</dbReference>
<dbReference type="AlphaFoldDB" id="A0A6J4LE03"/>
<evidence type="ECO:0000256" key="3">
    <source>
        <dbReference type="ARBA" id="ARBA00053029"/>
    </source>
</evidence>
<organism evidence="6">
    <name type="scientific">uncultured Frankineae bacterium</name>
    <dbReference type="NCBI Taxonomy" id="437475"/>
    <lineage>
        <taxon>Bacteria</taxon>
        <taxon>Bacillati</taxon>
        <taxon>Actinomycetota</taxon>
        <taxon>Actinomycetes</taxon>
        <taxon>Frankiales</taxon>
        <taxon>environmental samples</taxon>
    </lineage>
</organism>
<gene>
    <name evidence="6" type="ORF">AVDCRST_MAG16-1230</name>
</gene>
<evidence type="ECO:0000256" key="1">
    <source>
        <dbReference type="ARBA" id="ARBA00022505"/>
    </source>
</evidence>
<feature type="domain" description="Aldehyde oxidase/xanthine dehydrogenase a/b hammerhead" evidence="5">
    <location>
        <begin position="44"/>
        <end position="160"/>
    </location>
</feature>
<reference evidence="6" key="1">
    <citation type="submission" date="2020-02" db="EMBL/GenBank/DDBJ databases">
        <authorList>
            <person name="Meier V. D."/>
        </authorList>
    </citation>
    <scope>NUCLEOTIDE SEQUENCE</scope>
    <source>
        <strain evidence="6">AVDCRST_MAG16</strain>
    </source>
</reference>
<dbReference type="EC" id="1.2.5.3" evidence="6"/>
<protein>
    <submittedName>
        <fullName evidence="6">Aerobic carbon monoxide dehydrogenase (Quinone), large chain</fullName>
        <ecNumber evidence="6">1.2.5.3</ecNumber>
    </submittedName>
</protein>
<dbReference type="PANTHER" id="PTHR11908">
    <property type="entry name" value="XANTHINE DEHYDROGENASE"/>
    <property type="match status" value="1"/>
</dbReference>
<dbReference type="InterPro" id="IPR008274">
    <property type="entry name" value="AldOxase/xan_DH_MoCoBD1"/>
</dbReference>
<dbReference type="InterPro" id="IPR036856">
    <property type="entry name" value="Ald_Oxase/Xan_DH_a/b_sf"/>
</dbReference>
<evidence type="ECO:0000256" key="2">
    <source>
        <dbReference type="ARBA" id="ARBA00023002"/>
    </source>
</evidence>
<dbReference type="SUPFAM" id="SSF54665">
    <property type="entry name" value="CO dehydrogenase molybdoprotein N-domain-like"/>
    <property type="match status" value="1"/>
</dbReference>
<feature type="region of interest" description="Disordered" evidence="4">
    <location>
        <begin position="819"/>
        <end position="846"/>
    </location>
</feature>
<evidence type="ECO:0000313" key="6">
    <source>
        <dbReference type="EMBL" id="CAA9329603.1"/>
    </source>
</evidence>
<dbReference type="Pfam" id="PF20256">
    <property type="entry name" value="MoCoBD_2"/>
    <property type="match status" value="1"/>
</dbReference>
<keyword evidence="1" id="KW-0500">Molybdenum</keyword>
<keyword evidence="2 6" id="KW-0560">Oxidoreductase</keyword>
<dbReference type="Pfam" id="PF02738">
    <property type="entry name" value="MoCoBD_1"/>
    <property type="match status" value="1"/>
</dbReference>
<dbReference type="PANTHER" id="PTHR11908:SF132">
    <property type="entry name" value="ALDEHYDE OXIDASE 1-RELATED"/>
    <property type="match status" value="1"/>
</dbReference>
<dbReference type="FunFam" id="3.30.365.10:FF:000001">
    <property type="entry name" value="Xanthine dehydrogenase oxidase"/>
    <property type="match status" value="1"/>
</dbReference>
<dbReference type="SUPFAM" id="SSF56003">
    <property type="entry name" value="Molybdenum cofactor-binding domain"/>
    <property type="match status" value="1"/>
</dbReference>
<dbReference type="EMBL" id="CADCUE010000105">
    <property type="protein sequence ID" value="CAA9329603.1"/>
    <property type="molecule type" value="Genomic_DNA"/>
</dbReference>
<evidence type="ECO:0000256" key="4">
    <source>
        <dbReference type="SAM" id="MobiDB-lite"/>
    </source>
</evidence>
<dbReference type="GO" id="GO:0005506">
    <property type="term" value="F:iron ion binding"/>
    <property type="evidence" value="ECO:0007669"/>
    <property type="project" value="InterPro"/>
</dbReference>
<dbReference type="InterPro" id="IPR016208">
    <property type="entry name" value="Ald_Oxase/xanthine_DH-like"/>
</dbReference>
<dbReference type="InterPro" id="IPR046867">
    <property type="entry name" value="AldOxase/xan_DH_MoCoBD2"/>
</dbReference>
<dbReference type="SMART" id="SM01008">
    <property type="entry name" value="Ald_Xan_dh_C"/>
    <property type="match status" value="1"/>
</dbReference>
<comment type="cofactor">
    <cofactor evidence="3">
        <name>Mo-molybdopterin cytosine dinucleotide</name>
        <dbReference type="ChEBI" id="CHEBI:71308"/>
    </cofactor>
</comment>
<proteinExistence type="predicted"/>
<name>A0A6J4LE03_9ACTN</name>
<evidence type="ECO:0000259" key="5">
    <source>
        <dbReference type="SMART" id="SM01008"/>
    </source>
</evidence>
<dbReference type="GO" id="GO:0008805">
    <property type="term" value="F:carbon-monoxide oxygenase activity"/>
    <property type="evidence" value="ECO:0007669"/>
    <property type="project" value="UniProtKB-EC"/>
</dbReference>